<dbReference type="PANTHER" id="PTHR31029:SF3">
    <property type="entry name" value="IRK-INTERACTING PROTEIN"/>
    <property type="match status" value="1"/>
</dbReference>
<accession>A0AAV9A4E0</accession>
<evidence type="ECO:0000259" key="2">
    <source>
        <dbReference type="Pfam" id="PF24994"/>
    </source>
</evidence>
<dbReference type="InterPro" id="IPR042316">
    <property type="entry name" value="IRKI-like"/>
</dbReference>
<keyword evidence="1" id="KW-0175">Coiled coil</keyword>
<evidence type="ECO:0000313" key="3">
    <source>
        <dbReference type="EMBL" id="KAK1259014.1"/>
    </source>
</evidence>
<name>A0AAV9A4E0_ACOGR</name>
<gene>
    <name evidence="3" type="ORF">QJS04_geneDACA010358</name>
</gene>
<dbReference type="Proteomes" id="UP001179952">
    <property type="component" value="Unassembled WGS sequence"/>
</dbReference>
<comment type="caution">
    <text evidence="3">The sequence shown here is derived from an EMBL/GenBank/DDBJ whole genome shotgun (WGS) entry which is preliminary data.</text>
</comment>
<proteinExistence type="predicted"/>
<dbReference type="Pfam" id="PF24994">
    <property type="entry name" value="GIL1_IRKI_C"/>
    <property type="match status" value="1"/>
</dbReference>
<feature type="domain" description="GIL1/IRKI C-terminal" evidence="2">
    <location>
        <begin position="512"/>
        <end position="560"/>
    </location>
</feature>
<reference evidence="3" key="2">
    <citation type="submission" date="2023-06" db="EMBL/GenBank/DDBJ databases">
        <authorList>
            <person name="Ma L."/>
            <person name="Liu K.-W."/>
            <person name="Li Z."/>
            <person name="Hsiao Y.-Y."/>
            <person name="Qi Y."/>
            <person name="Fu T."/>
            <person name="Tang G."/>
            <person name="Zhang D."/>
            <person name="Sun W.-H."/>
            <person name="Liu D.-K."/>
            <person name="Li Y."/>
            <person name="Chen G.-Z."/>
            <person name="Liu X.-D."/>
            <person name="Liao X.-Y."/>
            <person name="Jiang Y.-T."/>
            <person name="Yu X."/>
            <person name="Hao Y."/>
            <person name="Huang J."/>
            <person name="Zhao X.-W."/>
            <person name="Ke S."/>
            <person name="Chen Y.-Y."/>
            <person name="Wu W.-L."/>
            <person name="Hsu J.-L."/>
            <person name="Lin Y.-F."/>
            <person name="Huang M.-D."/>
            <person name="Li C.-Y."/>
            <person name="Huang L."/>
            <person name="Wang Z.-W."/>
            <person name="Zhao X."/>
            <person name="Zhong W.-Y."/>
            <person name="Peng D.-H."/>
            <person name="Ahmad S."/>
            <person name="Lan S."/>
            <person name="Zhang J.-S."/>
            <person name="Tsai W.-C."/>
            <person name="Van De Peer Y."/>
            <person name="Liu Z.-J."/>
        </authorList>
    </citation>
    <scope>NUCLEOTIDE SEQUENCE</scope>
    <source>
        <strain evidence="3">SCP</strain>
        <tissue evidence="3">Leaves</tissue>
    </source>
</reference>
<evidence type="ECO:0000256" key="1">
    <source>
        <dbReference type="SAM" id="Coils"/>
    </source>
</evidence>
<organism evidence="3 4">
    <name type="scientific">Acorus gramineus</name>
    <name type="common">Dwarf sweet flag</name>
    <dbReference type="NCBI Taxonomy" id="55184"/>
    <lineage>
        <taxon>Eukaryota</taxon>
        <taxon>Viridiplantae</taxon>
        <taxon>Streptophyta</taxon>
        <taxon>Embryophyta</taxon>
        <taxon>Tracheophyta</taxon>
        <taxon>Spermatophyta</taxon>
        <taxon>Magnoliopsida</taxon>
        <taxon>Liliopsida</taxon>
        <taxon>Acoraceae</taxon>
        <taxon>Acorus</taxon>
    </lineage>
</organism>
<reference evidence="3" key="1">
    <citation type="journal article" date="2023" name="Nat. Commun.">
        <title>Diploid and tetraploid genomes of Acorus and the evolution of monocots.</title>
        <authorList>
            <person name="Ma L."/>
            <person name="Liu K.W."/>
            <person name="Li Z."/>
            <person name="Hsiao Y.Y."/>
            <person name="Qi Y."/>
            <person name="Fu T."/>
            <person name="Tang G.D."/>
            <person name="Zhang D."/>
            <person name="Sun W.H."/>
            <person name="Liu D.K."/>
            <person name="Li Y."/>
            <person name="Chen G.Z."/>
            <person name="Liu X.D."/>
            <person name="Liao X.Y."/>
            <person name="Jiang Y.T."/>
            <person name="Yu X."/>
            <person name="Hao Y."/>
            <person name="Huang J."/>
            <person name="Zhao X.W."/>
            <person name="Ke S."/>
            <person name="Chen Y.Y."/>
            <person name="Wu W.L."/>
            <person name="Hsu J.L."/>
            <person name="Lin Y.F."/>
            <person name="Huang M.D."/>
            <person name="Li C.Y."/>
            <person name="Huang L."/>
            <person name="Wang Z.W."/>
            <person name="Zhao X."/>
            <person name="Zhong W.Y."/>
            <person name="Peng D.H."/>
            <person name="Ahmad S."/>
            <person name="Lan S."/>
            <person name="Zhang J.S."/>
            <person name="Tsai W.C."/>
            <person name="Van de Peer Y."/>
            <person name="Liu Z.J."/>
        </authorList>
    </citation>
    <scope>NUCLEOTIDE SEQUENCE</scope>
    <source>
        <strain evidence="3">SCP</strain>
    </source>
</reference>
<dbReference type="AlphaFoldDB" id="A0AAV9A4E0"/>
<dbReference type="InterPro" id="IPR056813">
    <property type="entry name" value="GIL1_IRKI_C"/>
</dbReference>
<protein>
    <recommendedName>
        <fullName evidence="2">GIL1/IRKI C-terminal domain-containing protein</fullName>
    </recommendedName>
</protein>
<keyword evidence="4" id="KW-1185">Reference proteome</keyword>
<evidence type="ECO:0000313" key="4">
    <source>
        <dbReference type="Proteomes" id="UP001179952"/>
    </source>
</evidence>
<dbReference type="PANTHER" id="PTHR31029">
    <property type="entry name" value="CYCLIN-DEPENDENT KINASE-LIKE PROTEIN"/>
    <property type="match status" value="1"/>
</dbReference>
<sequence>MDSNGLGMDRREIQAALAKAGELRALHAALTQGGGGSNDNSSPGSLRFLNGASTSMSRASLQFSGQDYPVFTPSYEEEPLPGYHYMHSENQKVLENWCGLGLQVIEDDEAEFPYNKEQTNFSSTNVAHRIFSADDDDHKSSCGNHLMVLQTSPKTNVLKQSMSMASEDFKSITTCNRCKPATISRENDDETKSSKNYIASISTTQQPSMQVQSKNRGPMIFSWLFPRTKKKSKSEMSPNTIESEDASQLFKDAGVFSLDTLKRELLEANENRDAALMEVSEMRSSVGEMHQKLANLEAYCEELKRALKLAVQKKDSKKTKSVDGRDDAMPVSRETMVEGFLQVVSEARLSVKQFCKTLVNQVEETDDDELVEKLNLLLEPYDLTLNYKNSRVVLYHMEAIINQSLFEDFENCVFQKKGMPKDLDPQQDRQANFSAFVALRNLSWNEVLRKGTKYYSEDFSRFCDQKMSCIVSVMNWSRPWPEQLLHSFFVSTKCVWLLHLLAFSFNPPLTILRVDEHRSFDPLYMEDINLEKQRRQGPARVKLMVMPGFYVQDKVLKCKVICRYRSM</sequence>
<dbReference type="EMBL" id="JAUJYN010000012">
    <property type="protein sequence ID" value="KAK1259014.1"/>
    <property type="molecule type" value="Genomic_DNA"/>
</dbReference>
<feature type="coiled-coil region" evidence="1">
    <location>
        <begin position="258"/>
        <end position="320"/>
    </location>
</feature>